<dbReference type="EMBL" id="FIJK01000079">
    <property type="protein sequence ID" value="CYW71503.1"/>
    <property type="molecule type" value="Genomic_DNA"/>
</dbReference>
<keyword evidence="1" id="KW-0238">DNA-binding</keyword>
<dbReference type="InterPro" id="IPR011010">
    <property type="entry name" value="DNA_brk_join_enz"/>
</dbReference>
<reference evidence="6 9" key="2">
    <citation type="submission" date="2019-06" db="EMBL/GenBank/DDBJ databases">
        <title>Comprehensive assessment of Oxford Nanopore MinION sequencing for bacterial characterization and routine diagnosis.</title>
        <authorList>
            <person name="Tan S."/>
            <person name="Dvorak C.M.T."/>
            <person name="Gebhart C."/>
            <person name="Estrada A."/>
            <person name="Marthaler D.G."/>
            <person name="Murtaugh M.P."/>
        </authorList>
    </citation>
    <scope>NUCLEOTIDE SEQUENCE [LARGE SCALE GENOMIC DNA]</scope>
    <source>
        <strain evidence="6 9">2017UMN1435.21</strain>
    </source>
</reference>
<evidence type="ECO:0000313" key="5">
    <source>
        <dbReference type="EMBL" id="CYW71503.1"/>
    </source>
</evidence>
<dbReference type="GO" id="GO:0015074">
    <property type="term" value="P:DNA integration"/>
    <property type="evidence" value="ECO:0007669"/>
    <property type="project" value="InterPro"/>
</dbReference>
<feature type="coiled-coil region" evidence="3">
    <location>
        <begin position="13"/>
        <end position="40"/>
    </location>
</feature>
<proteinExistence type="predicted"/>
<evidence type="ECO:0000256" key="3">
    <source>
        <dbReference type="SAM" id="Coils"/>
    </source>
</evidence>
<dbReference type="RefSeq" id="WP_079395128.1">
    <property type="nucleotide sequence ID" value="NZ_CEDJ01000008.1"/>
</dbReference>
<dbReference type="Gene3D" id="1.10.443.10">
    <property type="entry name" value="Intergrase catalytic core"/>
    <property type="match status" value="1"/>
</dbReference>
<evidence type="ECO:0000256" key="2">
    <source>
        <dbReference type="ARBA" id="ARBA00023172"/>
    </source>
</evidence>
<reference evidence="7 8" key="1">
    <citation type="submission" date="2016-02" db="EMBL/GenBank/DDBJ databases">
        <authorList>
            <consortium name="Pathogen Informatics"/>
        </authorList>
    </citation>
    <scope>NUCLEOTIDE SEQUENCE [LARGE SCALE GENOMIC DNA]</scope>
    <source>
        <strain evidence="4 8">LSS54</strain>
        <strain evidence="5 7">SS1013</strain>
    </source>
</reference>
<evidence type="ECO:0000313" key="4">
    <source>
        <dbReference type="EMBL" id="CYU95816.1"/>
    </source>
</evidence>
<dbReference type="SUPFAM" id="SSF56349">
    <property type="entry name" value="DNA breaking-rejoining enzymes"/>
    <property type="match status" value="1"/>
</dbReference>
<organism evidence="5 7">
    <name type="scientific">Streptococcus suis</name>
    <dbReference type="NCBI Taxonomy" id="1307"/>
    <lineage>
        <taxon>Bacteria</taxon>
        <taxon>Bacillati</taxon>
        <taxon>Bacillota</taxon>
        <taxon>Bacilli</taxon>
        <taxon>Lactobacillales</taxon>
        <taxon>Streptococcaceae</taxon>
        <taxon>Streptococcus</taxon>
    </lineage>
</organism>
<evidence type="ECO:0000313" key="9">
    <source>
        <dbReference type="Proteomes" id="UP000315224"/>
    </source>
</evidence>
<dbReference type="AlphaFoldDB" id="A0A0Z8QWQ9"/>
<dbReference type="Gene3D" id="1.10.150.130">
    <property type="match status" value="1"/>
</dbReference>
<evidence type="ECO:0000313" key="7">
    <source>
        <dbReference type="Proteomes" id="UP000069526"/>
    </source>
</evidence>
<keyword evidence="3" id="KW-0175">Coiled coil</keyword>
<dbReference type="InterPro" id="IPR010998">
    <property type="entry name" value="Integrase_recombinase_N"/>
</dbReference>
<protein>
    <submittedName>
        <fullName evidence="6">Site-specific integrase</fullName>
    </submittedName>
</protein>
<evidence type="ECO:0000313" key="8">
    <source>
        <dbReference type="Proteomes" id="UP000073494"/>
    </source>
</evidence>
<gene>
    <name evidence="4" type="ORF">ERS132416_01232</name>
    <name evidence="5" type="ORF">ERS132539_02200</name>
    <name evidence="6" type="ORF">FH692_10795</name>
</gene>
<accession>A0A0Z8QWQ9</accession>
<dbReference type="Proteomes" id="UP000073494">
    <property type="component" value="Unassembled WGS sequence"/>
</dbReference>
<dbReference type="Proteomes" id="UP000315224">
    <property type="component" value="Unassembled WGS sequence"/>
</dbReference>
<dbReference type="GO" id="GO:0006310">
    <property type="term" value="P:DNA recombination"/>
    <property type="evidence" value="ECO:0007669"/>
    <property type="project" value="UniProtKB-KW"/>
</dbReference>
<evidence type="ECO:0000313" key="6">
    <source>
        <dbReference type="EMBL" id="TQE86225.1"/>
    </source>
</evidence>
<evidence type="ECO:0000256" key="1">
    <source>
        <dbReference type="ARBA" id="ARBA00023125"/>
    </source>
</evidence>
<name>A0A0Z8QWQ9_STRSU</name>
<dbReference type="Proteomes" id="UP000069526">
    <property type="component" value="Unassembled WGS sequence"/>
</dbReference>
<dbReference type="EMBL" id="VIEK01000027">
    <property type="protein sequence ID" value="TQE86225.1"/>
    <property type="molecule type" value="Genomic_DNA"/>
</dbReference>
<dbReference type="EMBL" id="FIHD01000019">
    <property type="protein sequence ID" value="CYU95816.1"/>
    <property type="molecule type" value="Genomic_DNA"/>
</dbReference>
<dbReference type="GO" id="GO:0003677">
    <property type="term" value="F:DNA binding"/>
    <property type="evidence" value="ECO:0007669"/>
    <property type="project" value="UniProtKB-KW"/>
</dbReference>
<keyword evidence="2" id="KW-0233">DNA recombination</keyword>
<dbReference type="InterPro" id="IPR013762">
    <property type="entry name" value="Integrase-like_cat_sf"/>
</dbReference>
<sequence length="331" mass="38758">MAKKKRKSRAEQRAARENAIQKQLKELDSVENRIKHLESIGHKDLVKRLKNGKNVKREETKKNGTDIKLIHSVRTMKNYACGWSLFCKWLAPRITAEEARELTNLDIEKWTEYVNEYIQHLINTGKSPDTQATYKSAITKVLQAPSTAFISTEPRIRGNKKNNRLKDEDDRLSEEKNRYWKKIVSATGLRKDELIQIQGNSLYYNEKRGLWYLHITKGTKGGRPRHAPILATDKEELQEIIDLFRLARDKRVFQVPTALKPHKYRADYAKRVYMRVARDIKDIKIRKEKIYLRKELKGVVLDRKACEIVTKALGHNRGEEFPKSYAYKIAQ</sequence>